<evidence type="ECO:0000313" key="1">
    <source>
        <dbReference type="EMBL" id="KNC35634.1"/>
    </source>
</evidence>
<sequence>MNFRKPDKTADLIDSIINSENGKVQKYVLERKRKEKEFLEKKENIKKKIYDGSKIKSNVCLRTVHEYKKIKDEIYRNKKDNGFRERTQDDKHTKQKNFHCLFCPKMTIVILIKNESDDK</sequence>
<proteinExistence type="predicted"/>
<organism evidence="1 2">
    <name type="scientific">Plasmodium falciparum RAJ116</name>
    <dbReference type="NCBI Taxonomy" id="580058"/>
    <lineage>
        <taxon>Eukaryota</taxon>
        <taxon>Sar</taxon>
        <taxon>Alveolata</taxon>
        <taxon>Apicomplexa</taxon>
        <taxon>Aconoidasida</taxon>
        <taxon>Haemosporida</taxon>
        <taxon>Plasmodiidae</taxon>
        <taxon>Plasmodium</taxon>
        <taxon>Plasmodium (Laverania)</taxon>
    </lineage>
</organism>
<dbReference type="EMBL" id="GG663883">
    <property type="protein sequence ID" value="KNC35634.1"/>
    <property type="molecule type" value="Genomic_DNA"/>
</dbReference>
<name>A0A0L0CW92_PLAFA</name>
<dbReference type="OrthoDB" id="1562195at2759"/>
<protein>
    <submittedName>
        <fullName evidence="1">Uncharacterized protein</fullName>
    </submittedName>
</protein>
<dbReference type="Proteomes" id="UP000054566">
    <property type="component" value="Unassembled WGS sequence"/>
</dbReference>
<reference evidence="2" key="1">
    <citation type="submission" date="2015-07" db="EMBL/GenBank/DDBJ databases">
        <title>Annotation of Plasmodium falciparum RAJ116.</title>
        <authorList>
            <consortium name="The Broad Institute Genome Sequencing Platform"/>
            <person name="Volkman S.K."/>
            <person name="Neafsey D.E."/>
            <person name="Dash A.P."/>
            <person name="Chitnis C.E."/>
            <person name="Hartl D.L."/>
            <person name="Young S.K."/>
            <person name="Zeng Q."/>
            <person name="Koehrsen M."/>
            <person name="Alvarado L."/>
            <person name="Berlin A."/>
            <person name="Borenstein D."/>
            <person name="Chapman S.B."/>
            <person name="Chen Z."/>
            <person name="Engels R."/>
            <person name="Freedman E."/>
            <person name="Gellesch M."/>
            <person name="Goldberg J."/>
            <person name="Griggs A."/>
            <person name="Gujja S."/>
            <person name="Heilman E.R."/>
            <person name="Heiman D.I."/>
            <person name="Howarth C."/>
            <person name="Jen D."/>
            <person name="Larson L."/>
            <person name="Mehta T."/>
            <person name="Neiman D."/>
            <person name="Park D."/>
            <person name="Pearson M."/>
            <person name="Roberts A."/>
            <person name="Saif S."/>
            <person name="Shea T."/>
            <person name="Shenoy N."/>
            <person name="Sisk P."/>
            <person name="Stolte C."/>
            <person name="Sykes S."/>
            <person name="Walk T."/>
            <person name="White J."/>
            <person name="Yandava C."/>
            <person name="Haas B."/>
            <person name="Henn M.R."/>
            <person name="Nusbaum C."/>
            <person name="Birren B."/>
        </authorList>
    </citation>
    <scope>NUCLEOTIDE SEQUENCE [LARGE SCALE GENOMIC DNA]</scope>
    <source>
        <strain evidence="2">RAJ116</strain>
    </source>
</reference>
<evidence type="ECO:0000313" key="2">
    <source>
        <dbReference type="Proteomes" id="UP000054566"/>
    </source>
</evidence>
<dbReference type="AlphaFoldDB" id="A0A0L0CW92"/>
<reference evidence="2" key="2">
    <citation type="submission" date="2015-07" db="EMBL/GenBank/DDBJ databases">
        <title>The genome sequence of Plasmodium falciparum RAJ116.</title>
        <authorList>
            <consortium name="The Broad Institute Genome Sequencing Platform"/>
            <person name="Volkman S.K."/>
            <person name="Neafsey D.E."/>
            <person name="Dash A.P."/>
            <person name="Chitnis C.E."/>
            <person name="Hartl D.L."/>
            <person name="Young S.K."/>
            <person name="Kodira C.D."/>
            <person name="Zeng Q."/>
            <person name="Koehrsen M."/>
            <person name="Godfrey P."/>
            <person name="Alvarado L."/>
            <person name="Berlin A."/>
            <person name="Borenstein D."/>
            <person name="Chen Z."/>
            <person name="Engels R."/>
            <person name="Freedman E."/>
            <person name="Gellesch M."/>
            <person name="Goldberg J."/>
            <person name="Griggs A."/>
            <person name="Gujja S."/>
            <person name="Heiman D."/>
            <person name="Hepburn T."/>
            <person name="Howarth C."/>
            <person name="Jen D."/>
            <person name="Larson L."/>
            <person name="Lewis B."/>
            <person name="Mehta T."/>
            <person name="Park D."/>
            <person name="Pearson M."/>
            <person name="Roberts A."/>
            <person name="Saif S."/>
            <person name="Shea T."/>
            <person name="Shenoy N."/>
            <person name="Sisk P."/>
            <person name="Stolte C."/>
            <person name="Sykes S."/>
            <person name="Walk T."/>
            <person name="White J."/>
            <person name="Yandava C."/>
            <person name="Wirth D.F."/>
            <person name="Nusbaum C."/>
            <person name="Birren B."/>
        </authorList>
    </citation>
    <scope>NUCLEOTIDE SEQUENCE [LARGE SCALE GENOMIC DNA]</scope>
    <source>
        <strain evidence="2">RAJ116</strain>
    </source>
</reference>
<accession>A0A0L0CW92</accession>
<gene>
    <name evidence="1" type="ORF">PFLG_00513</name>
</gene>